<protein>
    <submittedName>
        <fullName evidence="1">DUF2188 domain-containing protein</fullName>
    </submittedName>
</protein>
<name>A0ABW5QAR0_9BACI</name>
<sequence length="84" mass="9796">MSEENSQHSGARPEMKEHGVIVKRKGDDWIVHLINQENDHETFATEKEALKRADEISDEYESYVQVRGEDGDINENFNYDDVKE</sequence>
<evidence type="ECO:0000313" key="2">
    <source>
        <dbReference type="Proteomes" id="UP001597452"/>
    </source>
</evidence>
<dbReference type="Proteomes" id="UP001597452">
    <property type="component" value="Unassembled WGS sequence"/>
</dbReference>
<dbReference type="EMBL" id="JBHUMZ010000021">
    <property type="protein sequence ID" value="MFD2639073.1"/>
    <property type="molecule type" value="Genomic_DNA"/>
</dbReference>
<evidence type="ECO:0000313" key="1">
    <source>
        <dbReference type="EMBL" id="MFD2639073.1"/>
    </source>
</evidence>
<reference evidence="2" key="1">
    <citation type="journal article" date="2019" name="Int. J. Syst. Evol. Microbiol.">
        <title>The Global Catalogue of Microorganisms (GCM) 10K type strain sequencing project: providing services to taxonomists for standard genome sequencing and annotation.</title>
        <authorList>
            <consortium name="The Broad Institute Genomics Platform"/>
            <consortium name="The Broad Institute Genome Sequencing Center for Infectious Disease"/>
            <person name="Wu L."/>
            <person name="Ma J."/>
        </authorList>
    </citation>
    <scope>NUCLEOTIDE SEQUENCE [LARGE SCALE GENOMIC DNA]</scope>
    <source>
        <strain evidence="2">TISTR 1571</strain>
    </source>
</reference>
<organism evidence="1 2">
    <name type="scientific">Piscibacillus salipiscarius</name>
    <dbReference type="NCBI Taxonomy" id="299480"/>
    <lineage>
        <taxon>Bacteria</taxon>
        <taxon>Bacillati</taxon>
        <taxon>Bacillota</taxon>
        <taxon>Bacilli</taxon>
        <taxon>Bacillales</taxon>
        <taxon>Bacillaceae</taxon>
        <taxon>Piscibacillus</taxon>
    </lineage>
</organism>
<keyword evidence="2" id="KW-1185">Reference proteome</keyword>
<comment type="caution">
    <text evidence="1">The sequence shown here is derived from an EMBL/GenBank/DDBJ whole genome shotgun (WGS) entry which is preliminary data.</text>
</comment>
<dbReference type="Pfam" id="PF09954">
    <property type="entry name" value="DUF2188"/>
    <property type="match status" value="1"/>
</dbReference>
<dbReference type="InterPro" id="IPR018691">
    <property type="entry name" value="DUF2188"/>
</dbReference>
<accession>A0ABW5QAR0</accession>
<dbReference type="RefSeq" id="WP_054751845.1">
    <property type="nucleotide sequence ID" value="NZ_JBHUMZ010000021.1"/>
</dbReference>
<gene>
    <name evidence="1" type="ORF">ACFSW4_09380</name>
</gene>
<proteinExistence type="predicted"/>